<dbReference type="RefSeq" id="WP_345372451.1">
    <property type="nucleotide sequence ID" value="NZ_BAABJX010000038.1"/>
</dbReference>
<protein>
    <submittedName>
        <fullName evidence="1">Uncharacterized protein</fullName>
    </submittedName>
</protein>
<sequence>MTKDARYYRARNYLLDHRKKLLYASLELNREEAKEYEKKYYQQGVIPKEHQALFNQQLNQLLPTTDDQPLSFFELSRNDTYFNLHPDKIAGTPFHTSSLYFPVQVKGTKEEVIRTIERTIGTAQNPPSLSTLEAEAIALELELLLLDL</sequence>
<comment type="caution">
    <text evidence="1">The sequence shown here is derived from an EMBL/GenBank/DDBJ whole genome shotgun (WGS) entry which is preliminary data.</text>
</comment>
<organism evidence="1 2">
    <name type="scientific">Algivirga pacifica</name>
    <dbReference type="NCBI Taxonomy" id="1162670"/>
    <lineage>
        <taxon>Bacteria</taxon>
        <taxon>Pseudomonadati</taxon>
        <taxon>Bacteroidota</taxon>
        <taxon>Cytophagia</taxon>
        <taxon>Cytophagales</taxon>
        <taxon>Flammeovirgaceae</taxon>
        <taxon>Algivirga</taxon>
    </lineage>
</organism>
<evidence type="ECO:0000313" key="2">
    <source>
        <dbReference type="Proteomes" id="UP001500298"/>
    </source>
</evidence>
<evidence type="ECO:0000313" key="1">
    <source>
        <dbReference type="EMBL" id="GAA4839550.1"/>
    </source>
</evidence>
<dbReference type="Proteomes" id="UP001500298">
    <property type="component" value="Unassembled WGS sequence"/>
</dbReference>
<name>A0ABP9DC42_9BACT</name>
<proteinExistence type="predicted"/>
<gene>
    <name evidence="1" type="ORF">GCM10023331_25930</name>
</gene>
<reference evidence="2" key="1">
    <citation type="journal article" date="2019" name="Int. J. Syst. Evol. Microbiol.">
        <title>The Global Catalogue of Microorganisms (GCM) 10K type strain sequencing project: providing services to taxonomists for standard genome sequencing and annotation.</title>
        <authorList>
            <consortium name="The Broad Institute Genomics Platform"/>
            <consortium name="The Broad Institute Genome Sequencing Center for Infectious Disease"/>
            <person name="Wu L."/>
            <person name="Ma J."/>
        </authorList>
    </citation>
    <scope>NUCLEOTIDE SEQUENCE [LARGE SCALE GENOMIC DNA]</scope>
    <source>
        <strain evidence="2">JCM 18326</strain>
    </source>
</reference>
<keyword evidence="2" id="KW-1185">Reference proteome</keyword>
<dbReference type="EMBL" id="BAABJX010000038">
    <property type="protein sequence ID" value="GAA4839550.1"/>
    <property type="molecule type" value="Genomic_DNA"/>
</dbReference>
<accession>A0ABP9DC42</accession>